<keyword evidence="4" id="KW-0472">Membrane</keyword>
<proteinExistence type="inferred from homology"/>
<protein>
    <submittedName>
        <fullName evidence="6">Aspartyl/Asparaginyl beta-hydroxylase</fullName>
    </submittedName>
</protein>
<name>A0A1Y6EF37_9SPHN</name>
<evidence type="ECO:0000313" key="7">
    <source>
        <dbReference type="Proteomes" id="UP000194420"/>
    </source>
</evidence>
<gene>
    <name evidence="6" type="ORF">SAMN06297468_0506</name>
</gene>
<dbReference type="InterPro" id="IPR051821">
    <property type="entry name" value="Asp/Asn_beta-hydroxylase"/>
</dbReference>
<keyword evidence="4" id="KW-1133">Transmembrane helix</keyword>
<keyword evidence="7" id="KW-1185">Reference proteome</keyword>
<dbReference type="SUPFAM" id="SSF51197">
    <property type="entry name" value="Clavaminate synthase-like"/>
    <property type="match status" value="1"/>
</dbReference>
<accession>A0A1Y6EF37</accession>
<dbReference type="OrthoDB" id="21665at2"/>
<keyword evidence="4" id="KW-0812">Transmembrane</keyword>
<feature type="transmembrane region" description="Helical" evidence="4">
    <location>
        <begin position="118"/>
        <end position="139"/>
    </location>
</feature>
<dbReference type="PANTHER" id="PTHR46332">
    <property type="entry name" value="ASPARTATE BETA-HYDROXYLASE DOMAIN-CONTAINING PROTEIN 2"/>
    <property type="match status" value="1"/>
</dbReference>
<feature type="domain" description="Aspartyl/asparaginy/proline hydroxylase" evidence="5">
    <location>
        <begin position="212"/>
        <end position="362"/>
    </location>
</feature>
<organism evidence="6 7">
    <name type="scientific">Altererythrobacter xiamenensis</name>
    <dbReference type="NCBI Taxonomy" id="1316679"/>
    <lineage>
        <taxon>Bacteria</taxon>
        <taxon>Pseudomonadati</taxon>
        <taxon>Pseudomonadota</taxon>
        <taxon>Alphaproteobacteria</taxon>
        <taxon>Sphingomonadales</taxon>
        <taxon>Erythrobacteraceae</taxon>
        <taxon>Altererythrobacter</taxon>
    </lineage>
</organism>
<evidence type="ECO:0000259" key="5">
    <source>
        <dbReference type="Pfam" id="PF05118"/>
    </source>
</evidence>
<evidence type="ECO:0000313" key="6">
    <source>
        <dbReference type="EMBL" id="SMQ61076.1"/>
    </source>
</evidence>
<sequence length="377" mass="41659">MDGIAAFKRIFTFLIAQIVLLITAASYLTYIAMHHAGRPDMAVAAATALIFAAIALLVMRYAWPIGITGVELFWGTSVKQHVERLMLPALAFGAGAMFLTAGAFAFAGRTTVARLVEALLAASAIGVPLIVSLLLIVSATRRLRAYRKGHAMMEAKLEQMPELERVSVSIASEEGSTDTTVRPDPQGFTFAGLTSKPWYEASDFPWVAAFEDAVDEITAEYEALREQHADGIKAYSYAGLEGDFWQSFQFVTRHREMPERTVLCPKTAALLKTIPHYPAFRDAMFSILEGGGVISPHRDVSNVFLTMHLPLIVPGNGFMEVGGLKREWKRGEAMIFDSSYHHQAQNNSNEDRVVLLVDFLHPDLTDDEARWVHASRL</sequence>
<feature type="transmembrane region" description="Helical" evidence="4">
    <location>
        <begin position="84"/>
        <end position="106"/>
    </location>
</feature>
<dbReference type="AlphaFoldDB" id="A0A1Y6EF37"/>
<feature type="transmembrane region" description="Helical" evidence="4">
    <location>
        <begin position="12"/>
        <end position="30"/>
    </location>
</feature>
<dbReference type="Gene3D" id="2.60.120.330">
    <property type="entry name" value="B-lactam Antibiotic, Isopenicillin N Synthase, Chain"/>
    <property type="match status" value="1"/>
</dbReference>
<evidence type="ECO:0000256" key="4">
    <source>
        <dbReference type="SAM" id="Phobius"/>
    </source>
</evidence>
<dbReference type="InterPro" id="IPR027443">
    <property type="entry name" value="IPNS-like_sf"/>
</dbReference>
<dbReference type="Pfam" id="PF05118">
    <property type="entry name" value="Asp_Arg_Hydrox"/>
    <property type="match status" value="1"/>
</dbReference>
<comment type="similarity">
    <text evidence="1">Belongs to the aspartyl/asparaginyl beta-hydroxylase family.</text>
</comment>
<dbReference type="GO" id="GO:0016020">
    <property type="term" value="C:membrane"/>
    <property type="evidence" value="ECO:0007669"/>
    <property type="project" value="TreeGrafter"/>
</dbReference>
<reference evidence="7" key="1">
    <citation type="submission" date="2017-04" db="EMBL/GenBank/DDBJ databases">
        <authorList>
            <person name="Varghese N."/>
            <person name="Submissions S."/>
        </authorList>
    </citation>
    <scope>NUCLEOTIDE SEQUENCE [LARGE SCALE GENOMIC DNA]</scope>
</reference>
<keyword evidence="3" id="KW-0560">Oxidoreductase</keyword>
<evidence type="ECO:0000256" key="3">
    <source>
        <dbReference type="ARBA" id="ARBA00023002"/>
    </source>
</evidence>
<feature type="transmembrane region" description="Helical" evidence="4">
    <location>
        <begin position="42"/>
        <end position="63"/>
    </location>
</feature>
<dbReference type="RefSeq" id="WP_086436437.1">
    <property type="nucleotide sequence ID" value="NZ_FXWG01000001.1"/>
</dbReference>
<dbReference type="EMBL" id="FXWG01000001">
    <property type="protein sequence ID" value="SMQ61076.1"/>
    <property type="molecule type" value="Genomic_DNA"/>
</dbReference>
<evidence type="ECO:0000256" key="1">
    <source>
        <dbReference type="ARBA" id="ARBA00007730"/>
    </source>
</evidence>
<dbReference type="GO" id="GO:0051213">
    <property type="term" value="F:dioxygenase activity"/>
    <property type="evidence" value="ECO:0007669"/>
    <property type="project" value="UniProtKB-KW"/>
</dbReference>
<dbReference type="InterPro" id="IPR007803">
    <property type="entry name" value="Asp/Arg/Pro-Hydrxlase"/>
</dbReference>
<dbReference type="PANTHER" id="PTHR46332:SF5">
    <property type="entry name" value="ASPARTATE BETA-HYDROXYLASE DOMAIN CONTAINING 2"/>
    <property type="match status" value="1"/>
</dbReference>
<dbReference type="Proteomes" id="UP000194420">
    <property type="component" value="Unassembled WGS sequence"/>
</dbReference>
<keyword evidence="2" id="KW-0223">Dioxygenase</keyword>
<evidence type="ECO:0000256" key="2">
    <source>
        <dbReference type="ARBA" id="ARBA00022964"/>
    </source>
</evidence>